<sequence length="1518" mass="171462">MDFMTVKKIASDAVDSHKLIDQLVSQIEAQIDDNKITGPCVCDILFLLESIISYDQDVETSYIHKVLDSVCLSLLGKIHPSIDSCVENLAVLTSASSLCGTCLLKADEVRAVTLIEQCLGLLKSYSHDTEWPSEEEGVMDIYCCLSVLQHISKQSRNKPLPAVQSKLLLGYFIIAQGMKYMKNNLLINMTMNCLQNIISLSSDGKLNRLTAVWELIIEEFDAGNEKPYVLLCGMANHFFPVINNNVVLDLKTKDAFWRIIQRGISKTTPSSRKQSMYLLKRITDICNTCGVSVQSEHLFQWGPSGDHLEIWDDYILLLETLEERQVHIIKPVLPRLSKLIKATHIKQNGQGTLHTSWLISLFKRFLMHESIFVVRWATNSVLTLDLNLCPMLKQDEDKYFCEDFLLSIQEPKLFIRPEGAPAGTCPSCGEALTGFFRNCWEVLATSATKTAFFRNILTTILSHTWSPVPLQFIFEALSKIPATPILDSAGLQDLKNSVSSNMRTWDVFTRGTVQCFCGQILLNLINTETTQPVDFFSTLTMYTKTESLCRRTSFWKEVVDWLKMVTKKEIKTWTSDDIKSLIKNQITRHLAVKDGGESVLDETDILMTVRLVLLSVDADILPMKPGDDQETYSLTHCLQALTHLINDFPSHPYMPVIKVERALQLLTGLVTEVGGDSTDDDLSQFIKKTLGASAAAIVVFIQQRLAEGWRQTSDLPSLRLCCDALSLVVSGSCDSNTREGVRNLSQRCSQYLQTLKQDSSENQIRRLGASTVLGTITNHASDQTLVHGLLDLIQSASSFIPATFIKPPSDDGISQKEWGALASDFMTSQWKTVYFYLQNTKPSDSFISVEKCLDYLAVSAGEATLILFSCIKILLPMKIVEGKSDTVVEVLRLAWNYLLEHQGKGTSYWAYLEGYANMAFQRVLMTQPKESAVTQKLLEIAGELLLVGEEKSGVVNVLLKRLLTDCPLPMENFLSVVVQCCMFGPIYKKQDKLLIDVFSYVSSLGSRLAVNQLNPWQPKNLVLRVWLVEFVCHLDPQNSLHHSFGNRFLSALFEKYQELVQISTGNIFINSLAHRQKNRLMQFALLLEPFISQADSGRVFELCLDFLGLEMQPSVRHYQEWMCMRLVSRFPGLVAKLWPAFEKLRKTSTAGLCSLLHIVVHTGPLQPTKSQEVFYDSALNKVLSLSMAHHFHTRIHALAVLSLMWDQCKTLGLQAILNRHSIIHACFSFFDEDNNSAKNVKKLLENYFLNVLDLHRDYSLETLFHTLPRLSLLNDDEWIAPHYFSAYPKACYIPLLNPDPSLAKCEERTRHLRVQNEGESEEAVGDIQKKIMPWRLMNPDDEVVEELEYAKRQHKSNGLILVTSLIDKVPNLGGLCRTSEIFGVSEFVINKLRYVEDKVFQSLSVTAHKWVPIREVYEACLPEYLQHKKSQGYTLVGVEQTANSVSLNDFRFPTKTLLLLGNEKEGIPADLISLLDVCVEIPQQGVIRSLNVHVSGAILVWEYRRQQMMAGKTEVSGR</sequence>
<evidence type="ECO:0000256" key="8">
    <source>
        <dbReference type="ARBA" id="ARBA00093361"/>
    </source>
</evidence>
<keyword evidence="5" id="KW-0694">RNA-binding</keyword>
<dbReference type="InterPro" id="IPR045330">
    <property type="entry name" value="TRM3/TARBP1"/>
</dbReference>
<dbReference type="CDD" id="cd18091">
    <property type="entry name" value="SpoU-like_TRM3-like"/>
    <property type="match status" value="1"/>
</dbReference>
<dbReference type="OMA" id="ANIPRCK"/>
<dbReference type="Gene3D" id="3.40.1280.10">
    <property type="match status" value="1"/>
</dbReference>
<dbReference type="GO" id="GO:0141100">
    <property type="term" value="F:tRNA (guanine(18)-2'-O)-methyltransferase activity"/>
    <property type="evidence" value="ECO:0007669"/>
    <property type="project" value="UniProtKB-EC"/>
</dbReference>
<evidence type="ECO:0000259" key="12">
    <source>
        <dbReference type="Pfam" id="PF00588"/>
    </source>
</evidence>
<comment type="catalytic activity">
    <reaction evidence="7">
        <text>guanosine(18) in tRNA + S-adenosyl-L-methionine = 2'-O-methylguanosine(18) in tRNA + S-adenosyl-L-homocysteine + H(+)</text>
        <dbReference type="Rhea" id="RHEA:20077"/>
        <dbReference type="Rhea" id="RHEA-COMP:10190"/>
        <dbReference type="Rhea" id="RHEA-COMP:10192"/>
        <dbReference type="ChEBI" id="CHEBI:15378"/>
        <dbReference type="ChEBI" id="CHEBI:57856"/>
        <dbReference type="ChEBI" id="CHEBI:59789"/>
        <dbReference type="ChEBI" id="CHEBI:74269"/>
        <dbReference type="ChEBI" id="CHEBI:74445"/>
        <dbReference type="EC" id="2.1.1.34"/>
    </reaction>
    <physiologicalReaction direction="left-to-right" evidence="7">
        <dbReference type="Rhea" id="RHEA:20078"/>
    </physiologicalReaction>
</comment>
<dbReference type="SUPFAM" id="SSF48371">
    <property type="entry name" value="ARM repeat"/>
    <property type="match status" value="1"/>
</dbReference>
<evidence type="ECO:0000313" key="15">
    <source>
        <dbReference type="Proteomes" id="UP000005408"/>
    </source>
</evidence>
<feature type="domain" description="tRNA/rRNA methyltransferase SpoU type" evidence="12">
    <location>
        <begin position="1359"/>
        <end position="1500"/>
    </location>
</feature>
<organism evidence="14 15">
    <name type="scientific">Magallana gigas</name>
    <name type="common">Pacific oyster</name>
    <name type="synonym">Crassostrea gigas</name>
    <dbReference type="NCBI Taxonomy" id="29159"/>
    <lineage>
        <taxon>Eukaryota</taxon>
        <taxon>Metazoa</taxon>
        <taxon>Spiralia</taxon>
        <taxon>Lophotrochozoa</taxon>
        <taxon>Mollusca</taxon>
        <taxon>Bivalvia</taxon>
        <taxon>Autobranchia</taxon>
        <taxon>Pteriomorphia</taxon>
        <taxon>Ostreida</taxon>
        <taxon>Ostreoidea</taxon>
        <taxon>Ostreidae</taxon>
        <taxon>Magallana</taxon>
    </lineage>
</organism>
<evidence type="ECO:0000256" key="9">
    <source>
        <dbReference type="ARBA" id="ARBA00093594"/>
    </source>
</evidence>
<dbReference type="GO" id="GO:0003723">
    <property type="term" value="F:RNA binding"/>
    <property type="evidence" value="ECO:0007669"/>
    <property type="project" value="UniProtKB-KW"/>
</dbReference>
<evidence type="ECO:0000256" key="3">
    <source>
        <dbReference type="ARBA" id="ARBA00022679"/>
    </source>
</evidence>
<dbReference type="EC" id="2.1.1.34" evidence="9"/>
<evidence type="ECO:0000259" key="13">
    <source>
        <dbReference type="Pfam" id="PF25050"/>
    </source>
</evidence>
<evidence type="ECO:0000256" key="4">
    <source>
        <dbReference type="ARBA" id="ARBA00022691"/>
    </source>
</evidence>
<keyword evidence="3" id="KW-0808">Transferase</keyword>
<protein>
    <recommendedName>
        <fullName evidence="10">tRNA (guanosine(18)-2'-O)-methyltransferase TARBP1</fullName>
        <ecNumber evidence="9">2.1.1.34</ecNumber>
    </recommendedName>
    <alternativeName>
        <fullName evidence="11">TAR RNA-binding protein 1</fullName>
    </alternativeName>
</protein>
<dbReference type="Pfam" id="PF00588">
    <property type="entry name" value="SpoU_methylase"/>
    <property type="match status" value="1"/>
</dbReference>
<comment type="function">
    <text evidence="8">S-adenosyl-L-methionine-dependent 2'-O-ribose methyltransferase that catalyzes the formation of 2'-O-methylguanosine at position 18 (Gm18) in a subset of tRNA. Selectively mediates Gm18 methylation of tRNAGln-TTG/CTG and tRNASer-TGA/GCT. Gm18 modification can enhance the stability of modified tRNAs.</text>
</comment>
<dbReference type="InterPro" id="IPR029028">
    <property type="entry name" value="Alpha/beta_knot_MTases"/>
</dbReference>
<evidence type="ECO:0000313" key="14">
    <source>
        <dbReference type="EnsemblMetazoa" id="G13521.3:cds"/>
    </source>
</evidence>
<accession>A0A8W8IDT9</accession>
<comment type="similarity">
    <text evidence="1">Belongs to the class IV-like SAM-binding methyltransferase superfamily. RNA methyltransferase TrmH family.</text>
</comment>
<reference evidence="14" key="1">
    <citation type="submission" date="2022-08" db="UniProtKB">
        <authorList>
            <consortium name="EnsemblMetazoa"/>
        </authorList>
    </citation>
    <scope>IDENTIFICATION</scope>
    <source>
        <strain evidence="14">05x7-T-G4-1.051#20</strain>
    </source>
</reference>
<name>A0A8W8IDT9_MAGGI</name>
<dbReference type="InterPro" id="IPR016024">
    <property type="entry name" value="ARM-type_fold"/>
</dbReference>
<dbReference type="InterPro" id="IPR044748">
    <property type="entry name" value="Trm3/TARBP1_C"/>
</dbReference>
<dbReference type="InterPro" id="IPR001537">
    <property type="entry name" value="SpoU_MeTrfase"/>
</dbReference>
<dbReference type="EnsemblMetazoa" id="G13521.3">
    <property type="protein sequence ID" value="G13521.3:cds"/>
    <property type="gene ID" value="G13521"/>
</dbReference>
<keyword evidence="2" id="KW-0489">Methyltransferase</keyword>
<evidence type="ECO:0000256" key="7">
    <source>
        <dbReference type="ARBA" id="ARBA00093266"/>
    </source>
</evidence>
<dbReference type="FunFam" id="3.40.1280.10:FF:000010">
    <property type="entry name" value="probable methyltransferase TARBP1"/>
    <property type="match status" value="1"/>
</dbReference>
<dbReference type="Proteomes" id="UP000005408">
    <property type="component" value="Unassembled WGS sequence"/>
</dbReference>
<keyword evidence="4" id="KW-0949">S-adenosyl-L-methionine</keyword>
<evidence type="ECO:0000256" key="5">
    <source>
        <dbReference type="ARBA" id="ARBA00022884"/>
    </source>
</evidence>
<keyword evidence="15" id="KW-1185">Reference proteome</keyword>
<dbReference type="InterPro" id="IPR029026">
    <property type="entry name" value="tRNA_m1G_MTases_N"/>
</dbReference>
<feature type="domain" description="TARBP1" evidence="13">
    <location>
        <begin position="243"/>
        <end position="347"/>
    </location>
</feature>
<dbReference type="PANTHER" id="PTHR12029">
    <property type="entry name" value="RNA METHYLTRANSFERASE"/>
    <property type="match status" value="1"/>
</dbReference>
<dbReference type="Pfam" id="PF25050">
    <property type="entry name" value="TARBP1"/>
    <property type="match status" value="1"/>
</dbReference>
<proteinExistence type="inferred from homology"/>
<evidence type="ECO:0000256" key="1">
    <source>
        <dbReference type="ARBA" id="ARBA00007228"/>
    </source>
</evidence>
<evidence type="ECO:0000256" key="6">
    <source>
        <dbReference type="ARBA" id="ARBA00022990"/>
    </source>
</evidence>
<dbReference type="PANTHER" id="PTHR12029:SF11">
    <property type="entry name" value="METHYLTRANSFERASE TARBP1-RELATED"/>
    <property type="match status" value="1"/>
</dbReference>
<dbReference type="OrthoDB" id="241340at2759"/>
<dbReference type="SUPFAM" id="SSF75217">
    <property type="entry name" value="alpha/beta knot"/>
    <property type="match status" value="1"/>
</dbReference>
<evidence type="ECO:0000256" key="10">
    <source>
        <dbReference type="ARBA" id="ARBA00093636"/>
    </source>
</evidence>
<evidence type="ECO:0000256" key="2">
    <source>
        <dbReference type="ARBA" id="ARBA00022603"/>
    </source>
</evidence>
<dbReference type="GO" id="GO:0030488">
    <property type="term" value="P:tRNA methylation"/>
    <property type="evidence" value="ECO:0007669"/>
    <property type="project" value="InterPro"/>
</dbReference>
<keyword evidence="6" id="KW-0007">Acetylation</keyword>
<dbReference type="InterPro" id="IPR056921">
    <property type="entry name" value="TARBP1_dom"/>
</dbReference>
<evidence type="ECO:0000256" key="11">
    <source>
        <dbReference type="ARBA" id="ARBA00093656"/>
    </source>
</evidence>